<organism evidence="2 3">
    <name type="scientific">Biomphalaria pfeifferi</name>
    <name type="common">Bloodfluke planorb</name>
    <name type="synonym">Freshwater snail</name>
    <dbReference type="NCBI Taxonomy" id="112525"/>
    <lineage>
        <taxon>Eukaryota</taxon>
        <taxon>Metazoa</taxon>
        <taxon>Spiralia</taxon>
        <taxon>Lophotrochozoa</taxon>
        <taxon>Mollusca</taxon>
        <taxon>Gastropoda</taxon>
        <taxon>Heterobranchia</taxon>
        <taxon>Euthyneura</taxon>
        <taxon>Panpulmonata</taxon>
        <taxon>Hygrophila</taxon>
        <taxon>Lymnaeoidea</taxon>
        <taxon>Planorbidae</taxon>
        <taxon>Biomphalaria</taxon>
    </lineage>
</organism>
<feature type="compositionally biased region" description="Polar residues" evidence="1">
    <location>
        <begin position="38"/>
        <end position="50"/>
    </location>
</feature>
<comment type="caution">
    <text evidence="2">The sequence shown here is derived from an EMBL/GenBank/DDBJ whole genome shotgun (WGS) entry which is preliminary data.</text>
</comment>
<proteinExistence type="predicted"/>
<dbReference type="EMBL" id="JASAOG010000077">
    <property type="protein sequence ID" value="KAK0054518.1"/>
    <property type="molecule type" value="Genomic_DNA"/>
</dbReference>
<feature type="compositionally biased region" description="Pro residues" evidence="1">
    <location>
        <begin position="12"/>
        <end position="21"/>
    </location>
</feature>
<evidence type="ECO:0000256" key="1">
    <source>
        <dbReference type="SAM" id="MobiDB-lite"/>
    </source>
</evidence>
<gene>
    <name evidence="2" type="ORF">Bpfe_016094</name>
</gene>
<protein>
    <submittedName>
        <fullName evidence="2">Uncharacterized protein</fullName>
    </submittedName>
</protein>
<reference evidence="2" key="1">
    <citation type="journal article" date="2023" name="PLoS Negl. Trop. Dis.">
        <title>A genome sequence for Biomphalaria pfeifferi, the major vector snail for the human-infecting parasite Schistosoma mansoni.</title>
        <authorList>
            <person name="Bu L."/>
            <person name="Lu L."/>
            <person name="Laidemitt M.R."/>
            <person name="Zhang S.M."/>
            <person name="Mutuku M."/>
            <person name="Mkoji G."/>
            <person name="Steinauer M."/>
            <person name="Loker E.S."/>
        </authorList>
    </citation>
    <scope>NUCLEOTIDE SEQUENCE</scope>
    <source>
        <strain evidence="2">KasaAsao</strain>
    </source>
</reference>
<feature type="compositionally biased region" description="Polar residues" evidence="1">
    <location>
        <begin position="1"/>
        <end position="10"/>
    </location>
</feature>
<keyword evidence="3" id="KW-1185">Reference proteome</keyword>
<sequence>MATQGYDSQQPTAPPAYPPAPLAYSPAPTYYPPGPPNLQRTSYMVQQHSPGQPLPPGTYQYIPPNQYPYGPPPNQYSQQGSYYSNQYGQPAPQYYAPAPTGYGGAPYRNRQDDTMKNIGVGAMLASLLCCCCFADDVLENAIDCDH</sequence>
<feature type="region of interest" description="Disordered" evidence="1">
    <location>
        <begin position="1"/>
        <end position="83"/>
    </location>
</feature>
<evidence type="ECO:0000313" key="2">
    <source>
        <dbReference type="EMBL" id="KAK0054518.1"/>
    </source>
</evidence>
<dbReference type="Proteomes" id="UP001233172">
    <property type="component" value="Unassembled WGS sequence"/>
</dbReference>
<reference evidence="2" key="2">
    <citation type="submission" date="2023-04" db="EMBL/GenBank/DDBJ databases">
        <authorList>
            <person name="Bu L."/>
            <person name="Lu L."/>
            <person name="Laidemitt M.R."/>
            <person name="Zhang S.M."/>
            <person name="Mutuku M."/>
            <person name="Mkoji G."/>
            <person name="Steinauer M."/>
            <person name="Loker E.S."/>
        </authorList>
    </citation>
    <scope>NUCLEOTIDE SEQUENCE</scope>
    <source>
        <strain evidence="2">KasaAsao</strain>
        <tissue evidence="2">Whole Snail</tissue>
    </source>
</reference>
<dbReference type="AlphaFoldDB" id="A0AAD8BIC4"/>
<evidence type="ECO:0000313" key="3">
    <source>
        <dbReference type="Proteomes" id="UP001233172"/>
    </source>
</evidence>
<accession>A0AAD8BIC4</accession>
<feature type="compositionally biased region" description="Pro residues" evidence="1">
    <location>
        <begin position="65"/>
        <end position="74"/>
    </location>
</feature>
<name>A0AAD8BIC4_BIOPF</name>